<dbReference type="AlphaFoldDB" id="A0A7W7DRZ9"/>
<gene>
    <name evidence="2" type="ORF">BJ965_005468</name>
</gene>
<reference evidence="2 3" key="1">
    <citation type="submission" date="2020-08" db="EMBL/GenBank/DDBJ databases">
        <title>Sequencing the genomes of 1000 actinobacteria strains.</title>
        <authorList>
            <person name="Klenk H.-P."/>
        </authorList>
    </citation>
    <scope>NUCLEOTIDE SEQUENCE [LARGE SCALE GENOMIC DNA]</scope>
    <source>
        <strain evidence="2 3">DSM 40483</strain>
    </source>
</reference>
<evidence type="ECO:0000313" key="2">
    <source>
        <dbReference type="EMBL" id="MBB4715586.1"/>
    </source>
</evidence>
<dbReference type="RefSeq" id="WP_184911968.1">
    <property type="nucleotide sequence ID" value="NZ_JACHMS010000001.1"/>
</dbReference>
<sequence>MKFTKRVASLLTSGALMGVSLVGISAPSASADGGCLSTAVGVNNSSGVFQLKKTLPLKKGPYSACEDGLFALKGRKFYAWCYDRNAHGNMWYYGREQFDDDMGWVYIGNVTFLSGTLNPCPFS</sequence>
<keyword evidence="3" id="KW-1185">Reference proteome</keyword>
<feature type="chain" id="PRO_5031344549" description="SH3 domain-containing protein" evidence="1">
    <location>
        <begin position="32"/>
        <end position="123"/>
    </location>
</feature>
<feature type="signal peptide" evidence="1">
    <location>
        <begin position="1"/>
        <end position="31"/>
    </location>
</feature>
<dbReference type="EMBL" id="JACHMS010000001">
    <property type="protein sequence ID" value="MBB4715586.1"/>
    <property type="molecule type" value="Genomic_DNA"/>
</dbReference>
<evidence type="ECO:0008006" key="4">
    <source>
        <dbReference type="Google" id="ProtNLM"/>
    </source>
</evidence>
<organism evidence="2 3">
    <name type="scientific">Streptomyces luteogriseus</name>
    <dbReference type="NCBI Taxonomy" id="68233"/>
    <lineage>
        <taxon>Bacteria</taxon>
        <taxon>Bacillati</taxon>
        <taxon>Actinomycetota</taxon>
        <taxon>Actinomycetes</taxon>
        <taxon>Kitasatosporales</taxon>
        <taxon>Streptomycetaceae</taxon>
        <taxon>Streptomyces</taxon>
    </lineage>
</organism>
<dbReference type="GeneID" id="95797438"/>
<keyword evidence="1" id="KW-0732">Signal</keyword>
<accession>A0A7W7DRZ9</accession>
<comment type="caution">
    <text evidence="2">The sequence shown here is derived from an EMBL/GenBank/DDBJ whole genome shotgun (WGS) entry which is preliminary data.</text>
</comment>
<dbReference type="Proteomes" id="UP000565089">
    <property type="component" value="Unassembled WGS sequence"/>
</dbReference>
<protein>
    <recommendedName>
        <fullName evidence="4">SH3 domain-containing protein</fullName>
    </recommendedName>
</protein>
<proteinExistence type="predicted"/>
<evidence type="ECO:0000313" key="3">
    <source>
        <dbReference type="Proteomes" id="UP000565089"/>
    </source>
</evidence>
<evidence type="ECO:0000256" key="1">
    <source>
        <dbReference type="SAM" id="SignalP"/>
    </source>
</evidence>
<name>A0A7W7DRZ9_9ACTN</name>